<evidence type="ECO:0000313" key="2">
    <source>
        <dbReference type="Proteomes" id="UP000011713"/>
    </source>
</evidence>
<protein>
    <submittedName>
        <fullName evidence="1">Uncharacterized protein</fullName>
    </submittedName>
</protein>
<keyword evidence="2" id="KW-1185">Reference proteome</keyword>
<dbReference type="VEuPathDB" id="FungiDB:HpaG804006"/>
<accession>M4BCJ0</accession>
<proteinExistence type="predicted"/>
<organism evidence="1 2">
    <name type="scientific">Hyaloperonospora arabidopsidis (strain Emoy2)</name>
    <name type="common">Downy mildew agent</name>
    <name type="synonym">Peronospora arabidopsidis</name>
    <dbReference type="NCBI Taxonomy" id="559515"/>
    <lineage>
        <taxon>Eukaryota</taxon>
        <taxon>Sar</taxon>
        <taxon>Stramenopiles</taxon>
        <taxon>Oomycota</taxon>
        <taxon>Peronosporomycetes</taxon>
        <taxon>Peronosporales</taxon>
        <taxon>Peronosporaceae</taxon>
        <taxon>Hyaloperonospora</taxon>
    </lineage>
</organism>
<reference evidence="2" key="1">
    <citation type="journal article" date="2010" name="Science">
        <title>Signatures of adaptation to obligate biotrophy in the Hyaloperonospora arabidopsidis genome.</title>
        <authorList>
            <person name="Baxter L."/>
            <person name="Tripathy S."/>
            <person name="Ishaque N."/>
            <person name="Boot N."/>
            <person name="Cabral A."/>
            <person name="Kemen E."/>
            <person name="Thines M."/>
            <person name="Ah-Fong A."/>
            <person name="Anderson R."/>
            <person name="Badejoko W."/>
            <person name="Bittner-Eddy P."/>
            <person name="Boore J.L."/>
            <person name="Chibucos M.C."/>
            <person name="Coates M."/>
            <person name="Dehal P."/>
            <person name="Delehaunty K."/>
            <person name="Dong S."/>
            <person name="Downton P."/>
            <person name="Dumas B."/>
            <person name="Fabro G."/>
            <person name="Fronick C."/>
            <person name="Fuerstenberg S.I."/>
            <person name="Fulton L."/>
            <person name="Gaulin E."/>
            <person name="Govers F."/>
            <person name="Hughes L."/>
            <person name="Humphray S."/>
            <person name="Jiang R.H."/>
            <person name="Judelson H."/>
            <person name="Kamoun S."/>
            <person name="Kyung K."/>
            <person name="Meijer H."/>
            <person name="Minx P."/>
            <person name="Morris P."/>
            <person name="Nelson J."/>
            <person name="Phuntumart V."/>
            <person name="Qutob D."/>
            <person name="Rehmany A."/>
            <person name="Rougon-Cardoso A."/>
            <person name="Ryden P."/>
            <person name="Torto-Alalibo T."/>
            <person name="Studholme D."/>
            <person name="Wang Y."/>
            <person name="Win J."/>
            <person name="Wood J."/>
            <person name="Clifton S.W."/>
            <person name="Rogers J."/>
            <person name="Van den Ackerveken G."/>
            <person name="Jones J.D."/>
            <person name="McDowell J.M."/>
            <person name="Beynon J."/>
            <person name="Tyler B.M."/>
        </authorList>
    </citation>
    <scope>NUCLEOTIDE SEQUENCE [LARGE SCALE GENOMIC DNA]</scope>
    <source>
        <strain evidence="2">Emoy2</strain>
    </source>
</reference>
<dbReference type="InParanoid" id="M4BCJ0"/>
<dbReference type="EnsemblProtists" id="HpaT804006">
    <property type="protein sequence ID" value="HpaP804006"/>
    <property type="gene ID" value="HpaG804006"/>
</dbReference>
<dbReference type="HOGENOM" id="CLU_2927502_0_0_1"/>
<evidence type="ECO:0000313" key="1">
    <source>
        <dbReference type="EnsemblProtists" id="HpaP804006"/>
    </source>
</evidence>
<reference evidence="1" key="2">
    <citation type="submission" date="2015-06" db="UniProtKB">
        <authorList>
            <consortium name="EnsemblProtists"/>
        </authorList>
    </citation>
    <scope>IDENTIFICATION</scope>
    <source>
        <strain evidence="1">Emoy2</strain>
    </source>
</reference>
<dbReference type="Proteomes" id="UP000011713">
    <property type="component" value="Unassembled WGS sequence"/>
</dbReference>
<dbReference type="AlphaFoldDB" id="M4BCJ0"/>
<sequence>MVTRQRAPALERSNTTFRGTGLSEAICEGPCEVSPFFLGPAVLLLLVTSKTAQRYNVASVI</sequence>
<dbReference type="EMBL" id="JH598136">
    <property type="status" value="NOT_ANNOTATED_CDS"/>
    <property type="molecule type" value="Genomic_DNA"/>
</dbReference>
<name>M4BCJ0_HYAAE</name>